<evidence type="ECO:0000313" key="7">
    <source>
        <dbReference type="Proteomes" id="UP001194469"/>
    </source>
</evidence>
<feature type="binding site" evidence="4">
    <location>
        <begin position="202"/>
        <end position="205"/>
    </location>
    <ligand>
        <name>substrate</name>
    </ligand>
</feature>
<comment type="pathway">
    <text evidence="4">Nucleotide-sugar biosynthesis; ADP-L-glycero-beta-D-manno-heptose biosynthesis; ADP-L-glycero-beta-D-manno-heptose from D-glycero-beta-D-manno-heptose 7-phosphate: step 4/4.</text>
</comment>
<gene>
    <name evidence="6" type="primary">rfaD</name>
    <name evidence="4" type="synonym">hldD</name>
    <name evidence="6" type="ORF">FVW20_04200</name>
</gene>
<feature type="domain" description="NAD-dependent epimerase/dehydratase" evidence="5">
    <location>
        <begin position="3"/>
        <end position="244"/>
    </location>
</feature>
<dbReference type="GO" id="GO:0008712">
    <property type="term" value="F:ADP-glyceromanno-heptose 6-epimerase activity"/>
    <property type="evidence" value="ECO:0007669"/>
    <property type="project" value="UniProtKB-EC"/>
</dbReference>
<feature type="binding site" evidence="4">
    <location>
        <position position="281"/>
    </location>
    <ligand>
        <name>substrate</name>
    </ligand>
</feature>
<keyword evidence="3 4" id="KW-0119">Carbohydrate metabolism</keyword>
<feature type="binding site" evidence="4">
    <location>
        <position position="179"/>
    </location>
    <ligand>
        <name>NADP(+)</name>
        <dbReference type="ChEBI" id="CHEBI:58349"/>
    </ligand>
</feature>
<comment type="catalytic activity">
    <reaction evidence="4">
        <text>ADP-D-glycero-beta-D-manno-heptose = ADP-L-glycero-beta-D-manno-heptose</text>
        <dbReference type="Rhea" id="RHEA:17577"/>
        <dbReference type="ChEBI" id="CHEBI:59967"/>
        <dbReference type="ChEBI" id="CHEBI:61506"/>
        <dbReference type="EC" id="5.1.3.20"/>
    </reaction>
</comment>
<accession>A0ABS0J1F9</accession>
<dbReference type="HAMAP" id="MF_01601">
    <property type="entry name" value="Heptose_epimerase"/>
    <property type="match status" value="1"/>
</dbReference>
<feature type="binding site" evidence="4">
    <location>
        <begin position="31"/>
        <end position="32"/>
    </location>
    <ligand>
        <name>NADP(+)</name>
        <dbReference type="ChEBI" id="CHEBI:58349"/>
    </ligand>
</feature>
<organism evidence="6 7">
    <name type="scientific">Nitratidesulfovibrio oxamicus</name>
    <dbReference type="NCBI Taxonomy" id="32016"/>
    <lineage>
        <taxon>Bacteria</taxon>
        <taxon>Pseudomonadati</taxon>
        <taxon>Thermodesulfobacteriota</taxon>
        <taxon>Desulfovibrionia</taxon>
        <taxon>Desulfovibrionales</taxon>
        <taxon>Desulfovibrionaceae</taxon>
        <taxon>Nitratidesulfovibrio</taxon>
    </lineage>
</organism>
<keyword evidence="2 4" id="KW-0413">Isomerase</keyword>
<dbReference type="SUPFAM" id="SSF51735">
    <property type="entry name" value="NAD(P)-binding Rossmann-fold domains"/>
    <property type="match status" value="1"/>
</dbReference>
<evidence type="ECO:0000256" key="4">
    <source>
        <dbReference type="HAMAP-Rule" id="MF_01601"/>
    </source>
</evidence>
<proteinExistence type="inferred from homology"/>
<protein>
    <recommendedName>
        <fullName evidence="4">ADP-L-glycero-D-manno-heptose-6-epimerase</fullName>
        <ecNumber evidence="4">5.1.3.20</ecNumber>
    </recommendedName>
    <alternativeName>
        <fullName evidence="4">ADP-L-glycero-beta-D-manno-heptose-6-epimerase</fullName>
        <shortName evidence="4">ADP-glyceromanno-heptose 6-epimerase</shortName>
        <shortName evidence="4">ADP-hep 6-epimerase</shortName>
        <shortName evidence="4">AGME</shortName>
    </alternativeName>
</protein>
<feature type="binding site" evidence="4">
    <location>
        <position position="53"/>
    </location>
    <ligand>
        <name>NADP(+)</name>
        <dbReference type="ChEBI" id="CHEBI:58349"/>
    </ligand>
</feature>
<dbReference type="EMBL" id="VRYY01000090">
    <property type="protein sequence ID" value="MBG3876250.1"/>
    <property type="molecule type" value="Genomic_DNA"/>
</dbReference>
<feature type="binding site" evidence="4">
    <location>
        <position position="38"/>
    </location>
    <ligand>
        <name>NADP(+)</name>
        <dbReference type="ChEBI" id="CHEBI:58349"/>
    </ligand>
</feature>
<dbReference type="Pfam" id="PF01370">
    <property type="entry name" value="Epimerase"/>
    <property type="match status" value="1"/>
</dbReference>
<keyword evidence="1 4" id="KW-0521">NADP</keyword>
<reference evidence="6 7" key="1">
    <citation type="submission" date="2019-08" db="EMBL/GenBank/DDBJ databases">
        <authorList>
            <person name="Luo N."/>
        </authorList>
    </citation>
    <scope>NUCLEOTIDE SEQUENCE [LARGE SCALE GENOMIC DNA]</scope>
    <source>
        <strain evidence="6 7">NCIMB 9442</strain>
    </source>
</reference>
<dbReference type="PANTHER" id="PTHR43103">
    <property type="entry name" value="NUCLEOSIDE-DIPHOSPHATE-SUGAR EPIMERASE"/>
    <property type="match status" value="1"/>
</dbReference>
<dbReference type="NCBIfam" id="TIGR02197">
    <property type="entry name" value="heptose_epim"/>
    <property type="match status" value="1"/>
</dbReference>
<feature type="binding site" evidence="4">
    <location>
        <begin position="75"/>
        <end position="79"/>
    </location>
    <ligand>
        <name>NADP(+)</name>
        <dbReference type="ChEBI" id="CHEBI:58349"/>
    </ligand>
</feature>
<comment type="domain">
    <text evidence="4">Contains a large N-terminal NADP-binding domain, and a smaller C-terminal substrate-binding domain.</text>
</comment>
<feature type="binding site" evidence="4">
    <location>
        <position position="188"/>
    </location>
    <ligand>
        <name>substrate</name>
    </ligand>
</feature>
<dbReference type="InterPro" id="IPR036291">
    <property type="entry name" value="NAD(P)-bd_dom_sf"/>
</dbReference>
<evidence type="ECO:0000256" key="2">
    <source>
        <dbReference type="ARBA" id="ARBA00023235"/>
    </source>
</evidence>
<dbReference type="RefSeq" id="WP_196608423.1">
    <property type="nucleotide sequence ID" value="NZ_VRYY01000090.1"/>
</dbReference>
<comment type="cofactor">
    <cofactor evidence="4">
        <name>NADP(+)</name>
        <dbReference type="ChEBI" id="CHEBI:58349"/>
    </cofactor>
    <text evidence="4">Binds 1 NADP(+) per subunit.</text>
</comment>
<comment type="function">
    <text evidence="4">Catalyzes the interconversion between ADP-D-glycero-beta-D-manno-heptose and ADP-L-glycero-beta-D-manno-heptose via an epimerization at carbon 6 of the heptose.</text>
</comment>
<dbReference type="Proteomes" id="UP001194469">
    <property type="component" value="Unassembled WGS sequence"/>
</dbReference>
<evidence type="ECO:0000256" key="3">
    <source>
        <dbReference type="ARBA" id="ARBA00023277"/>
    </source>
</evidence>
<evidence type="ECO:0000259" key="5">
    <source>
        <dbReference type="Pfam" id="PF01370"/>
    </source>
</evidence>
<evidence type="ECO:0000313" key="6">
    <source>
        <dbReference type="EMBL" id="MBG3876250.1"/>
    </source>
</evidence>
<feature type="binding site" evidence="4">
    <location>
        <position position="216"/>
    </location>
    <ligand>
        <name>substrate</name>
    </ligand>
</feature>
<dbReference type="Gene3D" id="3.40.50.720">
    <property type="entry name" value="NAD(P)-binding Rossmann-like Domain"/>
    <property type="match status" value="1"/>
</dbReference>
<comment type="similarity">
    <text evidence="4">Belongs to the NAD(P)-dependent epimerase/dehydratase family. HldD subfamily.</text>
</comment>
<feature type="binding site" evidence="4">
    <location>
        <position position="147"/>
    </location>
    <ligand>
        <name>NADP(+)</name>
        <dbReference type="ChEBI" id="CHEBI:58349"/>
    </ligand>
</feature>
<feature type="binding site" evidence="4">
    <location>
        <position position="92"/>
    </location>
    <ligand>
        <name>NADP(+)</name>
        <dbReference type="ChEBI" id="CHEBI:58349"/>
    </ligand>
</feature>
<comment type="caution">
    <text evidence="6">The sequence shown here is derived from an EMBL/GenBank/DDBJ whole genome shotgun (WGS) entry which is preliminary data.</text>
</comment>
<feature type="binding site" evidence="4">
    <location>
        <begin position="10"/>
        <end position="11"/>
    </location>
    <ligand>
        <name>NADP(+)</name>
        <dbReference type="ChEBI" id="CHEBI:58349"/>
    </ligand>
</feature>
<feature type="binding site" evidence="4">
    <location>
        <position position="181"/>
    </location>
    <ligand>
        <name>substrate</name>
    </ligand>
</feature>
<feature type="binding site" evidence="4">
    <location>
        <position position="171"/>
    </location>
    <ligand>
        <name>NADP(+)</name>
        <dbReference type="ChEBI" id="CHEBI:58349"/>
    </ligand>
</feature>
<dbReference type="InterPro" id="IPR011912">
    <property type="entry name" value="Heptose_epim"/>
</dbReference>
<comment type="subunit">
    <text evidence="4">Homopentamer.</text>
</comment>
<evidence type="ECO:0000256" key="1">
    <source>
        <dbReference type="ARBA" id="ARBA00022857"/>
    </source>
</evidence>
<name>A0ABS0J1F9_9BACT</name>
<feature type="active site" description="Proton acceptor" evidence="4">
    <location>
        <position position="179"/>
    </location>
</feature>
<feature type="binding site" evidence="4">
    <location>
        <position position="170"/>
    </location>
    <ligand>
        <name>substrate</name>
    </ligand>
</feature>
<feature type="active site" description="Proton acceptor" evidence="4">
    <location>
        <position position="143"/>
    </location>
</feature>
<sequence>MYIVTGGAGFIGSAMVWKLNRMGIDDIIVVDNLATTEKWKNLVNLRYADYIHRDGFMDMVLHGDLPWEVDAIVHMGACSSTTERDADFLMENNFRYSRMLCTLAMQTGARFVNASSAATYGDGALGFSDDDALMPRLKPLNMYGYSKQLFDLWARREGLLDSIASLKFFNVYGPNEYHKDDMRSVICKSFHNVNNAGRITLFRSNHPDYADGGQMRDFVYVKDCVEVMWWLLQHPEVGGVFNVGTGTSRTWNDLARAVFAAMDREPVIEYMDMPAHLAGKYQNYTQASMDKLRRAGCDVPFRSLEDGVDDYVRGYLATDDPYLSPEA</sequence>
<dbReference type="InterPro" id="IPR001509">
    <property type="entry name" value="Epimerase_deHydtase"/>
</dbReference>
<dbReference type="PANTHER" id="PTHR43103:SF3">
    <property type="entry name" value="ADP-L-GLYCERO-D-MANNO-HEPTOSE-6-EPIMERASE"/>
    <property type="match status" value="1"/>
</dbReference>
<dbReference type="CDD" id="cd05248">
    <property type="entry name" value="ADP_GME_SDR_e"/>
    <property type="match status" value="1"/>
</dbReference>
<dbReference type="Gene3D" id="3.90.25.10">
    <property type="entry name" value="UDP-galactose 4-epimerase, domain 1"/>
    <property type="match status" value="1"/>
</dbReference>
<dbReference type="EC" id="5.1.3.20" evidence="4"/>
<keyword evidence="7" id="KW-1185">Reference proteome</keyword>